<sequence>MSVRILHTADWQLGKAFGDFSEEASVLLRRQRLQTVERLGQLATENRVDAVLVAGDVFETDTVSDDTLGRAVAAMRHFDGPWVLLPGNHDAARSEGVWQRLQRRKLPANIHLALTPEPLLLAAGRLAVLPAPLTRRHEVRDLTEAFDSLATPEGAIRVGLAHGSVENRLPAAAEAYNPISDRRAERAKLEYLALGDWHGTLEIAERTWYSGTPEPDRFHDNDAGNALLVELEAPGRPPQVTRLTTGHYRWHQIRFSLQGDADLDALEPHLARLGEPFAQRVVSLRLQGMLSLTARYRLDSLLSEWAPRFHYLRVDDSELRPEPTAADLAQIDTSGFLGEAIQRLRAIQQDSHHPDHRYADGALQRLYSEYLDTRG</sequence>
<comment type="caution">
    <text evidence="5">The sequence shown here is derived from an EMBL/GenBank/DDBJ whole genome shotgun (WGS) entry which is preliminary data.</text>
</comment>
<dbReference type="EMBL" id="NFZW01000002">
    <property type="protein sequence ID" value="RFA38964.1"/>
    <property type="molecule type" value="Genomic_DNA"/>
</dbReference>
<keyword evidence="2" id="KW-0378">Hydrolase</keyword>
<dbReference type="Gene3D" id="3.60.21.10">
    <property type="match status" value="1"/>
</dbReference>
<organism evidence="5 6">
    <name type="scientific">Alkalilimnicola ehrlichii</name>
    <dbReference type="NCBI Taxonomy" id="351052"/>
    <lineage>
        <taxon>Bacteria</taxon>
        <taxon>Pseudomonadati</taxon>
        <taxon>Pseudomonadota</taxon>
        <taxon>Gammaproteobacteria</taxon>
        <taxon>Chromatiales</taxon>
        <taxon>Ectothiorhodospiraceae</taxon>
        <taxon>Alkalilimnicola</taxon>
    </lineage>
</organism>
<dbReference type="Proteomes" id="UP000256763">
    <property type="component" value="Unassembled WGS sequence"/>
</dbReference>
<dbReference type="RefSeq" id="WP_116300981.1">
    <property type="nucleotide sequence ID" value="NZ_NFZV01000002.1"/>
</dbReference>
<reference evidence="6" key="1">
    <citation type="submission" date="2017-05" db="EMBL/GenBank/DDBJ databases">
        <authorList>
            <person name="Sharma S."/>
            <person name="Sidhu C."/>
            <person name="Pinnaka A.K."/>
        </authorList>
    </citation>
    <scope>NUCLEOTIDE SEQUENCE [LARGE SCALE GENOMIC DNA]</scope>
    <source>
        <strain evidence="6">AK93</strain>
    </source>
</reference>
<evidence type="ECO:0000259" key="4">
    <source>
        <dbReference type="Pfam" id="PF00149"/>
    </source>
</evidence>
<dbReference type="GO" id="GO:0004527">
    <property type="term" value="F:exonuclease activity"/>
    <property type="evidence" value="ECO:0007669"/>
    <property type="project" value="UniProtKB-KW"/>
</dbReference>
<dbReference type="InterPro" id="IPR014577">
    <property type="entry name" value="UCP033093_metalloPase"/>
</dbReference>
<evidence type="ECO:0000256" key="1">
    <source>
        <dbReference type="ARBA" id="ARBA00022722"/>
    </source>
</evidence>
<dbReference type="PIRSF" id="PIRSF033093">
    <property type="entry name" value="UCP_ML1119"/>
    <property type="match status" value="1"/>
</dbReference>
<dbReference type="AlphaFoldDB" id="A0A3E0X0K8"/>
<feature type="domain" description="Calcineurin-like phosphoesterase" evidence="4">
    <location>
        <begin position="4"/>
        <end position="98"/>
    </location>
</feature>
<dbReference type="PANTHER" id="PTHR30337">
    <property type="entry name" value="COMPONENT OF ATP-DEPENDENT DSDNA EXONUCLEASE"/>
    <property type="match status" value="1"/>
</dbReference>
<evidence type="ECO:0000313" key="5">
    <source>
        <dbReference type="EMBL" id="RFA38964.1"/>
    </source>
</evidence>
<dbReference type="CDD" id="cd00840">
    <property type="entry name" value="MPP_Mre11_N"/>
    <property type="match status" value="1"/>
</dbReference>
<dbReference type="InterPro" id="IPR004843">
    <property type="entry name" value="Calcineurin-like_PHP"/>
</dbReference>
<protein>
    <submittedName>
        <fullName evidence="5">DNA repair exonuclease</fullName>
    </submittedName>
</protein>
<name>A0A3E0X0K8_9GAMM</name>
<dbReference type="InterPro" id="IPR041796">
    <property type="entry name" value="Mre11_N"/>
</dbReference>
<accession>A0A3E0X0K8</accession>
<dbReference type="OrthoDB" id="9773856at2"/>
<dbReference type="Pfam" id="PF00149">
    <property type="entry name" value="Metallophos"/>
    <property type="match status" value="1"/>
</dbReference>
<evidence type="ECO:0000313" key="6">
    <source>
        <dbReference type="Proteomes" id="UP000256763"/>
    </source>
</evidence>
<keyword evidence="1" id="KW-0540">Nuclease</keyword>
<evidence type="ECO:0000256" key="2">
    <source>
        <dbReference type="ARBA" id="ARBA00022801"/>
    </source>
</evidence>
<dbReference type="PANTHER" id="PTHR30337:SF0">
    <property type="entry name" value="NUCLEASE SBCCD SUBUNIT D"/>
    <property type="match status" value="1"/>
</dbReference>
<proteinExistence type="predicted"/>
<evidence type="ECO:0000256" key="3">
    <source>
        <dbReference type="ARBA" id="ARBA00022839"/>
    </source>
</evidence>
<dbReference type="InterPro" id="IPR050535">
    <property type="entry name" value="DNA_Repair-Maintenance_Comp"/>
</dbReference>
<gene>
    <name evidence="5" type="ORF">CAL65_03445</name>
</gene>
<keyword evidence="3 5" id="KW-0269">Exonuclease</keyword>
<keyword evidence="6" id="KW-1185">Reference proteome</keyword>
<dbReference type="InterPro" id="IPR029052">
    <property type="entry name" value="Metallo-depent_PP-like"/>
</dbReference>
<dbReference type="SUPFAM" id="SSF56300">
    <property type="entry name" value="Metallo-dependent phosphatases"/>
    <property type="match status" value="1"/>
</dbReference>